<organism evidence="1 2">
    <name type="scientific">Hibiscus sabdariffa</name>
    <name type="common">roselle</name>
    <dbReference type="NCBI Taxonomy" id="183260"/>
    <lineage>
        <taxon>Eukaryota</taxon>
        <taxon>Viridiplantae</taxon>
        <taxon>Streptophyta</taxon>
        <taxon>Embryophyta</taxon>
        <taxon>Tracheophyta</taxon>
        <taxon>Spermatophyta</taxon>
        <taxon>Magnoliopsida</taxon>
        <taxon>eudicotyledons</taxon>
        <taxon>Gunneridae</taxon>
        <taxon>Pentapetalae</taxon>
        <taxon>rosids</taxon>
        <taxon>malvids</taxon>
        <taxon>Malvales</taxon>
        <taxon>Malvaceae</taxon>
        <taxon>Malvoideae</taxon>
        <taxon>Hibiscus</taxon>
    </lineage>
</organism>
<proteinExistence type="predicted"/>
<evidence type="ECO:0000313" key="1">
    <source>
        <dbReference type="EMBL" id="KAK8477088.1"/>
    </source>
</evidence>
<gene>
    <name evidence="1" type="ORF">V6N11_069285</name>
</gene>
<keyword evidence="2" id="KW-1185">Reference proteome</keyword>
<accession>A0ABR1ZAE3</accession>
<dbReference type="Proteomes" id="UP001396334">
    <property type="component" value="Unassembled WGS sequence"/>
</dbReference>
<sequence>MPSSTSSSAKPSVPGKPLATLESNQLTVVSAASGLDSPKGTKKLHLEEWYYHAIADAIDKAGPVVVCLLLPLLSAVELSRHAVELEKKITSALTGER</sequence>
<comment type="caution">
    <text evidence="1">The sequence shown here is derived from an EMBL/GenBank/DDBJ whole genome shotgun (WGS) entry which is preliminary data.</text>
</comment>
<name>A0ABR1ZAE3_9ROSI</name>
<evidence type="ECO:0000313" key="2">
    <source>
        <dbReference type="Proteomes" id="UP001396334"/>
    </source>
</evidence>
<dbReference type="EMBL" id="JBBPBN010001939">
    <property type="protein sequence ID" value="KAK8477088.1"/>
    <property type="molecule type" value="Genomic_DNA"/>
</dbReference>
<protein>
    <submittedName>
        <fullName evidence="1">Uncharacterized protein</fullName>
    </submittedName>
</protein>
<reference evidence="1 2" key="1">
    <citation type="journal article" date="2024" name="G3 (Bethesda)">
        <title>Genome assembly of Hibiscus sabdariffa L. provides insights into metabolisms of medicinal natural products.</title>
        <authorList>
            <person name="Kim T."/>
        </authorList>
    </citation>
    <scope>NUCLEOTIDE SEQUENCE [LARGE SCALE GENOMIC DNA]</scope>
    <source>
        <strain evidence="1">TK-2024</strain>
        <tissue evidence="1">Old leaves</tissue>
    </source>
</reference>